<keyword evidence="5" id="KW-0934">Plastid</keyword>
<comment type="caution">
    <text evidence="15">The sequence shown here is derived from an EMBL/GenBank/DDBJ whole genome shotgun (WGS) entry which is preliminary data.</text>
</comment>
<dbReference type="PROSITE" id="PS50005">
    <property type="entry name" value="TPR"/>
    <property type="match status" value="1"/>
</dbReference>
<dbReference type="AlphaFoldDB" id="A0A565C7V7"/>
<dbReference type="InterPro" id="IPR018108">
    <property type="entry name" value="MCP_transmembrane"/>
</dbReference>
<dbReference type="Gene3D" id="1.50.40.10">
    <property type="entry name" value="Mitochondrial carrier domain"/>
    <property type="match status" value="1"/>
</dbReference>
<evidence type="ECO:0000256" key="7">
    <source>
        <dbReference type="ARBA" id="ARBA00022692"/>
    </source>
</evidence>
<organism evidence="15 16">
    <name type="scientific">Arabis nemorensis</name>
    <dbReference type="NCBI Taxonomy" id="586526"/>
    <lineage>
        <taxon>Eukaryota</taxon>
        <taxon>Viridiplantae</taxon>
        <taxon>Streptophyta</taxon>
        <taxon>Embryophyta</taxon>
        <taxon>Tracheophyta</taxon>
        <taxon>Spermatophyta</taxon>
        <taxon>Magnoliopsida</taxon>
        <taxon>eudicotyledons</taxon>
        <taxon>Gunneridae</taxon>
        <taxon>Pentapetalae</taxon>
        <taxon>rosids</taxon>
        <taxon>malvids</taxon>
        <taxon>Brassicales</taxon>
        <taxon>Brassicaceae</taxon>
        <taxon>Arabideae</taxon>
        <taxon>Arabis</taxon>
    </lineage>
</organism>
<dbReference type="PANTHER" id="PTHR45667">
    <property type="entry name" value="S-ADENOSYLMETHIONINE MITOCHONDRIAL CARRIER PROTEIN"/>
    <property type="match status" value="1"/>
</dbReference>
<dbReference type="OrthoDB" id="2012659at2759"/>
<evidence type="ECO:0000256" key="11">
    <source>
        <dbReference type="ARBA" id="ARBA00023136"/>
    </source>
</evidence>
<dbReference type="Proteomes" id="UP000489600">
    <property type="component" value="Unassembled WGS sequence"/>
</dbReference>
<feature type="repeat" description="Solcar" evidence="12">
    <location>
        <begin position="399"/>
        <end position="471"/>
    </location>
</feature>
<dbReference type="GO" id="GO:0055085">
    <property type="term" value="P:transmembrane transport"/>
    <property type="evidence" value="ECO:0007669"/>
    <property type="project" value="InterPro"/>
</dbReference>
<feature type="transmembrane region" description="Helical" evidence="14">
    <location>
        <begin position="482"/>
        <end position="501"/>
    </location>
</feature>
<dbReference type="InterPro" id="IPR019734">
    <property type="entry name" value="TPR_rpt"/>
</dbReference>
<dbReference type="SUPFAM" id="SSF48452">
    <property type="entry name" value="TPR-like"/>
    <property type="match status" value="1"/>
</dbReference>
<keyword evidence="3" id="KW-0813">Transport</keyword>
<feature type="transmembrane region" description="Helical" evidence="14">
    <location>
        <begin position="401"/>
        <end position="422"/>
    </location>
</feature>
<evidence type="ECO:0000256" key="2">
    <source>
        <dbReference type="ARBA" id="ARBA00006375"/>
    </source>
</evidence>
<dbReference type="PROSITE" id="PS50920">
    <property type="entry name" value="SOLCAR"/>
    <property type="match status" value="3"/>
</dbReference>
<keyword evidence="11 12" id="KW-0472">Membrane</keyword>
<keyword evidence="16" id="KW-1185">Reference proteome</keyword>
<feature type="repeat" description="Solcar" evidence="12">
    <location>
        <begin position="480"/>
        <end position="562"/>
    </location>
</feature>
<dbReference type="GO" id="GO:0031969">
    <property type="term" value="C:chloroplast membrane"/>
    <property type="evidence" value="ECO:0007669"/>
    <property type="project" value="UniProtKB-SubCell"/>
</dbReference>
<evidence type="ECO:0000256" key="6">
    <source>
        <dbReference type="ARBA" id="ARBA00022691"/>
    </source>
</evidence>
<evidence type="ECO:0000256" key="12">
    <source>
        <dbReference type="PROSITE-ProRule" id="PRU00282"/>
    </source>
</evidence>
<evidence type="ECO:0000256" key="14">
    <source>
        <dbReference type="SAM" id="Phobius"/>
    </source>
</evidence>
<keyword evidence="4" id="KW-0150">Chloroplast</keyword>
<gene>
    <name evidence="15" type="ORF">ANE_LOCUS20162</name>
</gene>
<evidence type="ECO:0000313" key="16">
    <source>
        <dbReference type="Proteomes" id="UP000489600"/>
    </source>
</evidence>
<keyword evidence="7 12" id="KW-0812">Transmembrane</keyword>
<evidence type="ECO:0000256" key="5">
    <source>
        <dbReference type="ARBA" id="ARBA00022640"/>
    </source>
</evidence>
<dbReference type="SUPFAM" id="SSF103506">
    <property type="entry name" value="Mitochondrial carrier"/>
    <property type="match status" value="1"/>
</dbReference>
<comment type="subcellular location">
    <subcellularLocation>
        <location evidence="1">Plastid</location>
        <location evidence="1">Chloroplast membrane</location>
        <topology evidence="1">Multi-pass membrane protein</topology>
    </subcellularLocation>
</comment>
<reference evidence="15" key="1">
    <citation type="submission" date="2019-07" db="EMBL/GenBank/DDBJ databases">
        <authorList>
            <person name="Dittberner H."/>
        </authorList>
    </citation>
    <scope>NUCLEOTIDE SEQUENCE [LARGE SCALE GENOMIC DNA]</scope>
</reference>
<evidence type="ECO:0000256" key="8">
    <source>
        <dbReference type="ARBA" id="ARBA00022737"/>
    </source>
</evidence>
<sequence>MCSIGVLGLSSPPKFHHRRYKAQIFTPTHLRNPNGFPFRLRNSKPFASKLSKSVNFASPSSHLPLILSSRSLPSNDFVKILARKAAILLLGSFLFLGFFCSSKPVLALPTATTVSSQAELEEEEMFEKLLENEPENMEAMKAVLYKKMRRGKTEDAVKYVEKLMKLEPHDVEWKLLEAFCYETMGQLSKAKRLFKDILEEQPLLIRALHGLAMVMHKSHDSSVFDMLKEAMEVARQGNRVTEERNIQVLIGQMHIVKGQFEEGLKIFQQMVKDNPRDFRPYLCQGIVYSLMDKKEEAAQQFEIYWSLVPEEFPQKGFLDDVALSAQAKSRERLQNTFKVLLLGVTWHLVIKNIGSEMAPLTLSVDVKSSSASVSDVSNKINKGFASVNTQEEKPFGFFRTLFEGFIAGGTAGVVVETALYPIDTIKTRLQAARGGGKIVLKGLYSGLAGNIAGVLSASALFIGVYEPTKQKLLKTFPDHLSAVAHLTAGAIGGLAASLIRVPTEVVKQRMQTGQFTSAPNAVRLIASKEGFRGLYAGYRSFLLRDLAFDAIQFCIYEQLCLGYKKAARRELSDPENALIGAFAGALTGAVTTPLDVIKTRLMVQVIQVFFTPFAKQYQGIINCVQTIVREEGAPALLKGIGPRVLWIGIGDSIIFGVLESTKRTLAQRRPKTIKESKEE</sequence>
<comment type="similarity">
    <text evidence="2">Belongs to the mitochondrial carrier (TC 2.A.29) family.</text>
</comment>
<dbReference type="InterPro" id="IPR002067">
    <property type="entry name" value="MCP"/>
</dbReference>
<evidence type="ECO:0000313" key="15">
    <source>
        <dbReference type="EMBL" id="VVB09718.1"/>
    </source>
</evidence>
<feature type="transmembrane region" description="Helical" evidence="14">
    <location>
        <begin position="443"/>
        <end position="462"/>
    </location>
</feature>
<name>A0A565C7V7_9BRAS</name>
<evidence type="ECO:0000256" key="10">
    <source>
        <dbReference type="ARBA" id="ARBA00022989"/>
    </source>
</evidence>
<proteinExistence type="inferred from homology"/>
<dbReference type="PRINTS" id="PR00926">
    <property type="entry name" value="MITOCARRIER"/>
</dbReference>
<dbReference type="InterPro" id="IPR011990">
    <property type="entry name" value="TPR-like_helical_dom_sf"/>
</dbReference>
<accession>A0A565C7V7</accession>
<feature type="repeat" description="Solcar" evidence="12">
    <location>
        <begin position="575"/>
        <end position="664"/>
    </location>
</feature>
<feature type="repeat" description="TPR" evidence="13">
    <location>
        <begin position="244"/>
        <end position="277"/>
    </location>
</feature>
<protein>
    <submittedName>
        <fullName evidence="15">Uncharacterized protein</fullName>
    </submittedName>
</protein>
<dbReference type="Pfam" id="PF00153">
    <property type="entry name" value="Mito_carr"/>
    <property type="match status" value="3"/>
</dbReference>
<evidence type="ECO:0000256" key="9">
    <source>
        <dbReference type="ARBA" id="ARBA00022946"/>
    </source>
</evidence>
<evidence type="ECO:0000256" key="1">
    <source>
        <dbReference type="ARBA" id="ARBA00004508"/>
    </source>
</evidence>
<dbReference type="FunFam" id="1.50.40.10:FF:000038">
    <property type="entry name" value="S-adenosylmethionine carrier 1 chloroplastic/mitochondrial"/>
    <property type="match status" value="1"/>
</dbReference>
<dbReference type="InterPro" id="IPR023395">
    <property type="entry name" value="MCP_dom_sf"/>
</dbReference>
<evidence type="ECO:0000256" key="4">
    <source>
        <dbReference type="ARBA" id="ARBA00022528"/>
    </source>
</evidence>
<evidence type="ECO:0000256" key="13">
    <source>
        <dbReference type="PROSITE-ProRule" id="PRU00339"/>
    </source>
</evidence>
<dbReference type="Gene3D" id="1.25.40.10">
    <property type="entry name" value="Tetratricopeptide repeat domain"/>
    <property type="match status" value="1"/>
</dbReference>
<keyword evidence="13" id="KW-0802">TPR repeat</keyword>
<keyword evidence="10 14" id="KW-1133">Transmembrane helix</keyword>
<keyword evidence="8" id="KW-0677">Repeat</keyword>
<dbReference type="EMBL" id="CABITT030000007">
    <property type="protein sequence ID" value="VVB09718.1"/>
    <property type="molecule type" value="Genomic_DNA"/>
</dbReference>
<dbReference type="Pfam" id="PF14559">
    <property type="entry name" value="TPR_19"/>
    <property type="match status" value="1"/>
</dbReference>
<evidence type="ECO:0000256" key="3">
    <source>
        <dbReference type="ARBA" id="ARBA00022448"/>
    </source>
</evidence>
<keyword evidence="9" id="KW-0809">Transit peptide</keyword>
<keyword evidence="6" id="KW-0949">S-adenosyl-L-methionine</keyword>